<evidence type="ECO:0000256" key="4">
    <source>
        <dbReference type="ARBA" id="ARBA00022679"/>
    </source>
</evidence>
<dbReference type="InterPro" id="IPR050351">
    <property type="entry name" value="BphY/WalK/GraS-like"/>
</dbReference>
<dbReference type="GO" id="GO:0030295">
    <property type="term" value="F:protein kinase activator activity"/>
    <property type="evidence" value="ECO:0007669"/>
    <property type="project" value="TreeGrafter"/>
</dbReference>
<dbReference type="EMBL" id="CM001487">
    <property type="protein sequence ID" value="EIM56622.1"/>
    <property type="molecule type" value="Genomic_DNA"/>
</dbReference>
<evidence type="ECO:0000256" key="3">
    <source>
        <dbReference type="ARBA" id="ARBA00012438"/>
    </source>
</evidence>
<evidence type="ECO:0000256" key="5">
    <source>
        <dbReference type="ARBA" id="ARBA00022741"/>
    </source>
</evidence>
<protein>
    <recommendedName>
        <fullName evidence="3">histidine kinase</fullName>
        <ecNumber evidence="3">2.7.13.3</ecNumber>
    </recommendedName>
</protein>
<keyword evidence="4" id="KW-0808">Transferase</keyword>
<dbReference type="Pfam" id="PF02518">
    <property type="entry name" value="HATPase_c"/>
    <property type="match status" value="1"/>
</dbReference>
<feature type="coiled-coil region" evidence="9">
    <location>
        <begin position="476"/>
        <end position="511"/>
    </location>
</feature>
<keyword evidence="5" id="KW-0547">Nucleotide-binding</keyword>
<keyword evidence="8" id="KW-0902">Two-component regulatory system</keyword>
<evidence type="ECO:0000313" key="12">
    <source>
        <dbReference type="Proteomes" id="UP000005753"/>
    </source>
</evidence>
<evidence type="ECO:0000256" key="7">
    <source>
        <dbReference type="ARBA" id="ARBA00022840"/>
    </source>
</evidence>
<dbReference type="Pfam" id="PF13589">
    <property type="entry name" value="HATPase_c_3"/>
    <property type="match status" value="1"/>
</dbReference>
<dbReference type="Gene3D" id="3.30.565.10">
    <property type="entry name" value="Histidine kinase-like ATPase, C-terminal domain"/>
    <property type="match status" value="2"/>
</dbReference>
<evidence type="ECO:0000259" key="10">
    <source>
        <dbReference type="PROSITE" id="PS50109"/>
    </source>
</evidence>
<dbReference type="GO" id="GO:0000156">
    <property type="term" value="F:phosphorelay response regulator activity"/>
    <property type="evidence" value="ECO:0007669"/>
    <property type="project" value="TreeGrafter"/>
</dbReference>
<dbReference type="SMART" id="SM00387">
    <property type="entry name" value="HATPase_c"/>
    <property type="match status" value="1"/>
</dbReference>
<keyword evidence="12" id="KW-1185">Reference proteome</keyword>
<evidence type="ECO:0000256" key="8">
    <source>
        <dbReference type="ARBA" id="ARBA00023012"/>
    </source>
</evidence>
<comment type="subcellular location">
    <subcellularLocation>
        <location evidence="2">Membrane</location>
    </subcellularLocation>
</comment>
<reference evidence="11 12" key="2">
    <citation type="submission" date="2012-02" db="EMBL/GenBank/DDBJ databases">
        <title>Improved High-Quality Draft sequence of Eubacterium cellulosolvens 6.</title>
        <authorList>
            <consortium name="US DOE Joint Genome Institute"/>
            <person name="Lucas S."/>
            <person name="Han J."/>
            <person name="Lapidus A."/>
            <person name="Cheng J.-F."/>
            <person name="Goodwin L."/>
            <person name="Pitluck S."/>
            <person name="Peters L."/>
            <person name="Mikhailova N."/>
            <person name="Gu W."/>
            <person name="Detter J.C."/>
            <person name="Han C."/>
            <person name="Tapia R."/>
            <person name="Land M."/>
            <person name="Hauser L."/>
            <person name="Kyrpides N."/>
            <person name="Ivanova N."/>
            <person name="Pagani I."/>
            <person name="Johnson E."/>
            <person name="Mukhopadhyay B."/>
            <person name="Anderson I."/>
            <person name="Woyke T."/>
        </authorList>
    </citation>
    <scope>NUCLEOTIDE SEQUENCE [LARGE SCALE GENOMIC DNA]</scope>
    <source>
        <strain evidence="11 12">6</strain>
    </source>
</reference>
<gene>
    <name evidence="11" type="ORF">EubceDRAFT1_0788</name>
</gene>
<dbReference type="Proteomes" id="UP000005753">
    <property type="component" value="Chromosome"/>
</dbReference>
<dbReference type="InterPro" id="IPR005467">
    <property type="entry name" value="His_kinase_dom"/>
</dbReference>
<feature type="domain" description="Histidine kinase" evidence="10">
    <location>
        <begin position="524"/>
        <end position="741"/>
    </location>
</feature>
<dbReference type="GO" id="GO:0004673">
    <property type="term" value="F:protein histidine kinase activity"/>
    <property type="evidence" value="ECO:0007669"/>
    <property type="project" value="UniProtKB-EC"/>
</dbReference>
<dbReference type="SUPFAM" id="SSF55874">
    <property type="entry name" value="ATPase domain of HSP90 chaperone/DNA topoisomerase II/histidine kinase"/>
    <property type="match status" value="2"/>
</dbReference>
<dbReference type="InterPro" id="IPR003594">
    <property type="entry name" value="HATPase_dom"/>
</dbReference>
<organism evidence="11 12">
    <name type="scientific">Eubacterium cellulosolvens (strain ATCC 43171 / JCM 9499 / 6)</name>
    <name type="common">Cillobacterium cellulosolvens</name>
    <dbReference type="NCBI Taxonomy" id="633697"/>
    <lineage>
        <taxon>Bacteria</taxon>
        <taxon>Bacillati</taxon>
        <taxon>Bacillota</taxon>
        <taxon>Clostridia</taxon>
        <taxon>Eubacteriales</taxon>
        <taxon>Eubacteriaceae</taxon>
        <taxon>Eubacterium</taxon>
    </lineage>
</organism>
<dbReference type="STRING" id="633697.EubceDRAFT1_0788"/>
<feature type="coiled-coil region" evidence="9">
    <location>
        <begin position="4"/>
        <end position="31"/>
    </location>
</feature>
<sequence>MDKLKEIQSKIAEMKKEQLLLEEQAANIIDQEGGEASYTIRPAGRHVLTIGEELIQDQCAALVELVKNAYDADSKDVNIAIIKNNDDITISVIDHGHGMSSRDIAEKWLVPSTENKKNNRKSPSGRIMQGRKGIGRYAASILGNSFVMKTSTADGIENTVSINWSEFAEVQYLDQVKINVVSEKTDKDPGTSIVIVSNGEESAYWNEKKIDKLKFELKKLIAPKEIMGQLDKFDIVLTVEGFGDIDIKEEKLDAFPIMQFYDYRISGTINSDGKGCLKYETQKIQNAIVETIELDMNEETGCGDLSFDIRVYDRDKSSIEGLINRGLKDPISGRYLTQLEAKQLLNKVNGIGVYRNGFRIRPLGDPEYDWLLLNKTRVQSPSRKIGSDQAVGYVQIQSEELSGLEEKSARDGLKENYAYERLKSITNQVISELETRRFTLRRKLGETREQDKIEKKLNGLYDYTELKKSVDNLLIKENVSNESVEAINKLINEEERKNNQAVEDIRNAIAVYQGQATLGKIINIVLHEGRKPLNYFKNQRDNLEYYHKKFLSNHDDKYADKMLEITDGYDRNGDIFARLFSRLDPLASKKRGTQKAFLAKKMFTDVVAVFEHELNDNSIVVEINCSEDRKFYGWEQDFYTVFTNLIDNSIYWINHAGSDKKEIIITVEDEQFLIDYQDSGPGISQELIESGVIYEPEFSTKPDGTGLGLAIAGEAAERNSLDLRAIWSESGAHFTLQRKED</sequence>
<dbReference type="EC" id="2.7.13.3" evidence="3"/>
<accession>I5AS49</accession>
<reference evidence="11 12" key="1">
    <citation type="submission" date="2010-08" db="EMBL/GenBank/DDBJ databases">
        <authorList>
            <consortium name="US DOE Joint Genome Institute (JGI-PGF)"/>
            <person name="Lucas S."/>
            <person name="Copeland A."/>
            <person name="Lapidus A."/>
            <person name="Cheng J.-F."/>
            <person name="Bruce D."/>
            <person name="Goodwin L."/>
            <person name="Pitluck S."/>
            <person name="Land M.L."/>
            <person name="Hauser L."/>
            <person name="Chang Y.-J."/>
            <person name="Anderson I.J."/>
            <person name="Johnson E."/>
            <person name="Mulhopadhyay B."/>
            <person name="Kyrpides N."/>
            <person name="Woyke T.J."/>
        </authorList>
    </citation>
    <scope>NUCLEOTIDE SEQUENCE [LARGE SCALE GENOMIC DNA]</scope>
    <source>
        <strain evidence="11 12">6</strain>
    </source>
</reference>
<dbReference type="AlphaFoldDB" id="I5AS49"/>
<evidence type="ECO:0000256" key="6">
    <source>
        <dbReference type="ARBA" id="ARBA00022777"/>
    </source>
</evidence>
<dbReference type="eggNOG" id="COG4191">
    <property type="taxonomic scope" value="Bacteria"/>
</dbReference>
<dbReference type="HOGENOM" id="CLU_012281_1_0_9"/>
<dbReference type="GO" id="GO:0007234">
    <property type="term" value="P:osmosensory signaling via phosphorelay pathway"/>
    <property type="evidence" value="ECO:0007669"/>
    <property type="project" value="TreeGrafter"/>
</dbReference>
<dbReference type="PRINTS" id="PR00344">
    <property type="entry name" value="BCTRLSENSOR"/>
</dbReference>
<keyword evidence="7" id="KW-0067">ATP-binding</keyword>
<dbReference type="PANTHER" id="PTHR42878:SF7">
    <property type="entry name" value="SENSOR HISTIDINE KINASE GLRK"/>
    <property type="match status" value="1"/>
</dbReference>
<keyword evidence="6 11" id="KW-0418">Kinase</keyword>
<evidence type="ECO:0000313" key="11">
    <source>
        <dbReference type="EMBL" id="EIM56622.1"/>
    </source>
</evidence>
<evidence type="ECO:0000256" key="1">
    <source>
        <dbReference type="ARBA" id="ARBA00000085"/>
    </source>
</evidence>
<dbReference type="InterPro" id="IPR036890">
    <property type="entry name" value="HATPase_C_sf"/>
</dbReference>
<name>I5AS49_EUBC6</name>
<proteinExistence type="predicted"/>
<keyword evidence="9" id="KW-0175">Coiled coil</keyword>
<evidence type="ECO:0000256" key="2">
    <source>
        <dbReference type="ARBA" id="ARBA00004370"/>
    </source>
</evidence>
<comment type="catalytic activity">
    <reaction evidence="1">
        <text>ATP + protein L-histidine = ADP + protein N-phospho-L-histidine.</text>
        <dbReference type="EC" id="2.7.13.3"/>
    </reaction>
</comment>
<dbReference type="GO" id="GO:0005524">
    <property type="term" value="F:ATP binding"/>
    <property type="evidence" value="ECO:0007669"/>
    <property type="project" value="UniProtKB-KW"/>
</dbReference>
<dbReference type="InterPro" id="IPR004358">
    <property type="entry name" value="Sig_transdc_His_kin-like_C"/>
</dbReference>
<evidence type="ECO:0000256" key="9">
    <source>
        <dbReference type="SAM" id="Coils"/>
    </source>
</evidence>
<dbReference type="PROSITE" id="PS50109">
    <property type="entry name" value="HIS_KIN"/>
    <property type="match status" value="1"/>
</dbReference>
<dbReference type="PANTHER" id="PTHR42878">
    <property type="entry name" value="TWO-COMPONENT HISTIDINE KINASE"/>
    <property type="match status" value="1"/>
</dbReference>